<proteinExistence type="predicted"/>
<organism evidence="1 2">
    <name type="scientific">Lachnellula occidentalis</name>
    <dbReference type="NCBI Taxonomy" id="215460"/>
    <lineage>
        <taxon>Eukaryota</taxon>
        <taxon>Fungi</taxon>
        <taxon>Dikarya</taxon>
        <taxon>Ascomycota</taxon>
        <taxon>Pezizomycotina</taxon>
        <taxon>Leotiomycetes</taxon>
        <taxon>Helotiales</taxon>
        <taxon>Lachnaceae</taxon>
        <taxon>Lachnellula</taxon>
    </lineage>
</organism>
<accession>A0A8H8RVT8</accession>
<dbReference type="AlphaFoldDB" id="A0A8H8RVT8"/>
<sequence>MQELSKFTISRNVSKRVIRSSLVLKVYRIIASIDIRIIISTTLKRIIKELGMPLIKTIVYINSYSFYKCLIKLGTTKEKYLIINIISL</sequence>
<dbReference type="Proteomes" id="UP000443090">
    <property type="component" value="Unassembled WGS sequence"/>
</dbReference>
<dbReference type="EMBL" id="QGMI01000374">
    <property type="protein sequence ID" value="TVY41703.1"/>
    <property type="molecule type" value="Genomic_DNA"/>
</dbReference>
<evidence type="ECO:0000313" key="2">
    <source>
        <dbReference type="Proteomes" id="UP000443090"/>
    </source>
</evidence>
<keyword evidence="2" id="KW-1185">Reference proteome</keyword>
<dbReference type="OrthoDB" id="3562016at2759"/>
<reference evidence="1 2" key="1">
    <citation type="submission" date="2018-05" db="EMBL/GenBank/DDBJ databases">
        <title>Genome sequencing and assembly of the regulated plant pathogen Lachnellula willkommii and related sister species for the development of diagnostic species identification markers.</title>
        <authorList>
            <person name="Giroux E."/>
            <person name="Bilodeau G."/>
        </authorList>
    </citation>
    <scope>NUCLEOTIDE SEQUENCE [LARGE SCALE GENOMIC DNA]</scope>
    <source>
        <strain evidence="1 2">CBS 160.35</strain>
    </source>
</reference>
<protein>
    <submittedName>
        <fullName evidence="1">Uncharacterized protein</fullName>
    </submittedName>
</protein>
<gene>
    <name evidence="1" type="ORF">LOCC1_G005527</name>
</gene>
<name>A0A8H8RVT8_9HELO</name>
<evidence type="ECO:0000313" key="1">
    <source>
        <dbReference type="EMBL" id="TVY41703.1"/>
    </source>
</evidence>
<comment type="caution">
    <text evidence="1">The sequence shown here is derived from an EMBL/GenBank/DDBJ whole genome shotgun (WGS) entry which is preliminary data.</text>
</comment>